<evidence type="ECO:0000313" key="5">
    <source>
        <dbReference type="Proteomes" id="UP000472267"/>
    </source>
</evidence>
<keyword evidence="2" id="KW-0677">Repeat</keyword>
<evidence type="ECO:0000256" key="1">
    <source>
        <dbReference type="ARBA" id="ARBA00022574"/>
    </source>
</evidence>
<reference evidence="4" key="3">
    <citation type="submission" date="2025-09" db="UniProtKB">
        <authorList>
            <consortium name="Ensembl"/>
        </authorList>
    </citation>
    <scope>IDENTIFICATION</scope>
</reference>
<evidence type="ECO:0000313" key="4">
    <source>
        <dbReference type="Ensembl" id="ENSSFAP00005005510.1"/>
    </source>
</evidence>
<feature type="region of interest" description="Disordered" evidence="3">
    <location>
        <begin position="73"/>
        <end position="104"/>
    </location>
</feature>
<evidence type="ECO:0000256" key="2">
    <source>
        <dbReference type="ARBA" id="ARBA00022737"/>
    </source>
</evidence>
<organism evidence="4 5">
    <name type="scientific">Salarias fasciatus</name>
    <name type="common">Jewelled blenny</name>
    <name type="synonym">Blennius fasciatus</name>
    <dbReference type="NCBI Taxonomy" id="181472"/>
    <lineage>
        <taxon>Eukaryota</taxon>
        <taxon>Metazoa</taxon>
        <taxon>Chordata</taxon>
        <taxon>Craniata</taxon>
        <taxon>Vertebrata</taxon>
        <taxon>Euteleostomi</taxon>
        <taxon>Actinopterygii</taxon>
        <taxon>Neopterygii</taxon>
        <taxon>Teleostei</taxon>
        <taxon>Neoteleostei</taxon>
        <taxon>Acanthomorphata</taxon>
        <taxon>Ovalentaria</taxon>
        <taxon>Blenniimorphae</taxon>
        <taxon>Blenniiformes</taxon>
        <taxon>Blennioidei</taxon>
        <taxon>Blenniidae</taxon>
        <taxon>Salariinae</taxon>
        <taxon>Salarias</taxon>
    </lineage>
</organism>
<gene>
    <name evidence="4" type="primary">LOC115387456</name>
</gene>
<dbReference type="InterPro" id="IPR048720">
    <property type="entry name" value="PROPPIN"/>
</dbReference>
<reference evidence="4" key="1">
    <citation type="submission" date="2019-06" db="EMBL/GenBank/DDBJ databases">
        <authorList>
            <consortium name="Wellcome Sanger Institute Data Sharing"/>
        </authorList>
    </citation>
    <scope>NUCLEOTIDE SEQUENCE [LARGE SCALE GENOMIC DNA]</scope>
</reference>
<keyword evidence="1" id="KW-0853">WD repeat</keyword>
<dbReference type="OMA" id="PLACQTY"/>
<dbReference type="InParanoid" id="A0A672FLE4"/>
<dbReference type="AlphaFoldDB" id="A0A672FLE4"/>
<evidence type="ECO:0000256" key="3">
    <source>
        <dbReference type="SAM" id="MobiDB-lite"/>
    </source>
</evidence>
<sequence>VRIQKIPRLLVAAADGYLHLYNLDPQEGGECTLMKQLDGSAEPPNEILERGSHDRPLVAQTYSAAVTKGYCEEQGGGGGAGLEDDLNDLRLEENEQPPLILETD</sequence>
<dbReference type="Pfam" id="PF21032">
    <property type="entry name" value="PROPPIN"/>
    <property type="match status" value="1"/>
</dbReference>
<keyword evidence="5" id="KW-1185">Reference proteome</keyword>
<proteinExistence type="predicted"/>
<accession>A0A672FLE4</accession>
<dbReference type="Proteomes" id="UP000472267">
    <property type="component" value="Chromosome 4"/>
</dbReference>
<name>A0A672FLE4_SALFA</name>
<protein>
    <submittedName>
        <fullName evidence="4">Uncharacterized protein</fullName>
    </submittedName>
</protein>
<dbReference type="Ensembl" id="ENSSFAT00005005819.1">
    <property type="protein sequence ID" value="ENSSFAP00005005510.1"/>
    <property type="gene ID" value="ENSSFAG00005003441.1"/>
</dbReference>
<reference evidence="4" key="2">
    <citation type="submission" date="2025-08" db="UniProtKB">
        <authorList>
            <consortium name="Ensembl"/>
        </authorList>
    </citation>
    <scope>IDENTIFICATION</scope>
</reference>